<name>A0AAD3HKG2_9CHLO</name>
<keyword evidence="1" id="KW-0175">Coiled coil</keyword>
<keyword evidence="2" id="KW-0732">Signal</keyword>
<evidence type="ECO:0000256" key="1">
    <source>
        <dbReference type="SAM" id="Coils"/>
    </source>
</evidence>
<evidence type="ECO:0000256" key="2">
    <source>
        <dbReference type="SAM" id="SignalP"/>
    </source>
</evidence>
<evidence type="ECO:0000313" key="4">
    <source>
        <dbReference type="Proteomes" id="UP001054857"/>
    </source>
</evidence>
<organism evidence="3 4">
    <name type="scientific">Astrephomene gubernaculifera</name>
    <dbReference type="NCBI Taxonomy" id="47775"/>
    <lineage>
        <taxon>Eukaryota</taxon>
        <taxon>Viridiplantae</taxon>
        <taxon>Chlorophyta</taxon>
        <taxon>core chlorophytes</taxon>
        <taxon>Chlorophyceae</taxon>
        <taxon>CS clade</taxon>
        <taxon>Chlamydomonadales</taxon>
        <taxon>Astrephomenaceae</taxon>
        <taxon>Astrephomene</taxon>
    </lineage>
</organism>
<dbReference type="Proteomes" id="UP001054857">
    <property type="component" value="Unassembled WGS sequence"/>
</dbReference>
<sequence>MRGLSSFTLFLLLGTGGKAVYDHYVDLSNRLDTFADRLSELDKVTALSVRELAIEQKHLNEQMQRQSEQIERQIEQMQRLSEQMQCQGELQRDIQALAMEMRTKLFTE</sequence>
<keyword evidence="4" id="KW-1185">Reference proteome</keyword>
<feature type="coiled-coil region" evidence="1">
    <location>
        <begin position="49"/>
        <end position="87"/>
    </location>
</feature>
<dbReference type="EMBL" id="BMAR01000006">
    <property type="protein sequence ID" value="GFR43968.1"/>
    <property type="molecule type" value="Genomic_DNA"/>
</dbReference>
<gene>
    <name evidence="3" type="ORF">Agub_g5111</name>
</gene>
<reference evidence="3 4" key="1">
    <citation type="journal article" date="2021" name="Sci. Rep.">
        <title>Genome sequencing of the multicellular alga Astrephomene provides insights into convergent evolution of germ-soma differentiation.</title>
        <authorList>
            <person name="Yamashita S."/>
            <person name="Yamamoto K."/>
            <person name="Matsuzaki R."/>
            <person name="Suzuki S."/>
            <person name="Yamaguchi H."/>
            <person name="Hirooka S."/>
            <person name="Minakuchi Y."/>
            <person name="Miyagishima S."/>
            <person name="Kawachi M."/>
            <person name="Toyoda A."/>
            <person name="Nozaki H."/>
        </authorList>
    </citation>
    <scope>NUCLEOTIDE SEQUENCE [LARGE SCALE GENOMIC DNA]</scope>
    <source>
        <strain evidence="3 4">NIES-4017</strain>
    </source>
</reference>
<accession>A0AAD3HKG2</accession>
<feature type="signal peptide" evidence="2">
    <location>
        <begin position="1"/>
        <end position="19"/>
    </location>
</feature>
<dbReference type="AlphaFoldDB" id="A0AAD3HKG2"/>
<comment type="caution">
    <text evidence="3">The sequence shown here is derived from an EMBL/GenBank/DDBJ whole genome shotgun (WGS) entry which is preliminary data.</text>
</comment>
<evidence type="ECO:0000313" key="3">
    <source>
        <dbReference type="EMBL" id="GFR43968.1"/>
    </source>
</evidence>
<feature type="chain" id="PRO_5041932755" evidence="2">
    <location>
        <begin position="20"/>
        <end position="108"/>
    </location>
</feature>
<protein>
    <submittedName>
        <fullName evidence="3">Uncharacterized protein</fullName>
    </submittedName>
</protein>
<proteinExistence type="predicted"/>